<dbReference type="InterPro" id="IPR011557">
    <property type="entry name" value="GyrB"/>
</dbReference>
<comment type="subcellular location">
    <subcellularLocation>
        <location evidence="10">Cytoplasm</location>
    </subcellularLocation>
</comment>
<comment type="miscellaneous">
    <text evidence="10">Few gyrases are as efficient as E.coli at forming negative supercoils. Not all organisms have 2 type II topoisomerases; in organisms with a single type II topoisomerase this enzyme also has to decatenate newly replicated chromosomes.</text>
</comment>
<keyword evidence="7 10" id="KW-0799">Topoisomerase</keyword>
<dbReference type="Pfam" id="PF02518">
    <property type="entry name" value="HATPase_c"/>
    <property type="match status" value="1"/>
</dbReference>
<keyword evidence="8" id="KW-0238">DNA-binding</keyword>
<dbReference type="Proteomes" id="UP001600943">
    <property type="component" value="Unassembled WGS sequence"/>
</dbReference>
<protein>
    <recommendedName>
        <fullName evidence="10">DNA gyrase subunit B</fullName>
        <ecNumber evidence="10">5.6.2.2</ecNumber>
    </recommendedName>
</protein>
<feature type="coiled-coil region" evidence="11">
    <location>
        <begin position="380"/>
        <end position="407"/>
    </location>
</feature>
<dbReference type="SUPFAM" id="SSF54211">
    <property type="entry name" value="Ribosomal protein S5 domain 2-like"/>
    <property type="match status" value="1"/>
</dbReference>
<feature type="binding site" evidence="10">
    <location>
        <position position="430"/>
    </location>
    <ligand>
        <name>Mg(2+)</name>
        <dbReference type="ChEBI" id="CHEBI:18420"/>
        <label>1</label>
        <note>catalytic</note>
    </ligand>
</feature>
<keyword evidence="9 10" id="KW-0413">Isomerase</keyword>
<dbReference type="InterPro" id="IPR001241">
    <property type="entry name" value="Topo_IIA"/>
</dbReference>
<dbReference type="Gene3D" id="3.40.50.670">
    <property type="match status" value="1"/>
</dbReference>
<dbReference type="HAMAP" id="MF_01898">
    <property type="entry name" value="GyrB"/>
    <property type="match status" value="1"/>
</dbReference>
<sequence>MSTEFKTEYGADQIQILEGLEAVRKRPGMYIGSTSARGLHHLVYEIVDNAVDEALAGYCDTIEVFINEDNSITVTDNGRGIPVGINHKAGIPAVEVVFTILHAGGKFGGGGYKVSGGLHGVGASVVNALSTWLEVTIYHEGKVYRQRYERGKTIYKLKVIGDCDPDKTGTMVTFLPDSEIFEETVFDFSTLKHRFREMAFLTKGLKIVAVDKRDEEPKEVIFHYEGGIKEFVQYLNRSNSSLYEDILYFDGTKDGVVVEVAMQHNDSYTENTYGFVNNITTPEGGTHIVGFRNALTKTFNEYARKNKILKESESNLSGEDIREGLTAIISVKIEDPQFEGQTKQKLGNSEARGAVDNVVSSQLEIYLEQNPSVAKTIIEKSVLSQRARDAARKARELTRRKSALEGMSLPGKLADCMDKDPSKCEIYIVEGDSAGGSAKTARSRATQAILPLRGKILNVEKARLDKIYANAEIKAMITAFGTGIHEDFDISKLRYDKIIIMTDADVDGAHIATLLLTFLYRFMPELIKQGHVYLAKPPLFKIEKNKKVYYAYSEKEQDEILGEIGRDGNNRIQRYKGLGEMDAEQLWETTMDPERRILLRVTMDEEASSEIDLTFTTLMGDKVEPRREFIEENAKYVKNLDV</sequence>
<dbReference type="NCBIfam" id="TIGR01059">
    <property type="entry name" value="gyrB"/>
    <property type="match status" value="1"/>
</dbReference>
<dbReference type="Gene3D" id="3.30.565.10">
    <property type="entry name" value="Histidine kinase-like ATPase, C-terminal domain"/>
    <property type="match status" value="1"/>
</dbReference>
<dbReference type="SUPFAM" id="SSF55874">
    <property type="entry name" value="ATPase domain of HSP90 chaperone/DNA topoisomerase II/histidine kinase"/>
    <property type="match status" value="1"/>
</dbReference>
<evidence type="ECO:0000256" key="6">
    <source>
        <dbReference type="ARBA" id="ARBA00022842"/>
    </source>
</evidence>
<dbReference type="PRINTS" id="PR01159">
    <property type="entry name" value="DNAGYRASEB"/>
</dbReference>
<dbReference type="InterPro" id="IPR003594">
    <property type="entry name" value="HATPase_dom"/>
</dbReference>
<keyword evidence="3 10" id="KW-0479">Metal-binding</keyword>
<proteinExistence type="inferred from homology"/>
<keyword evidence="11" id="KW-0175">Coiled coil</keyword>
<evidence type="ECO:0000259" key="12">
    <source>
        <dbReference type="PROSITE" id="PS50880"/>
    </source>
</evidence>
<comment type="caution">
    <text evidence="13">The sequence shown here is derived from an EMBL/GenBank/DDBJ whole genome shotgun (WGS) entry which is preliminary data.</text>
</comment>
<name>A0ABQ0BHF8_9FIRM</name>
<dbReference type="NCBIfam" id="NF011501">
    <property type="entry name" value="PRK14939.1"/>
    <property type="match status" value="1"/>
</dbReference>
<evidence type="ECO:0000256" key="1">
    <source>
        <dbReference type="ARBA" id="ARBA00000185"/>
    </source>
</evidence>
<dbReference type="PRINTS" id="PR00418">
    <property type="entry name" value="TPI2FAMILY"/>
</dbReference>
<dbReference type="InterPro" id="IPR002288">
    <property type="entry name" value="DNA_gyrase_B_C"/>
</dbReference>
<comment type="similarity">
    <text evidence="2 10">Belongs to the type II topoisomerase GyrB family.</text>
</comment>
<evidence type="ECO:0000313" key="13">
    <source>
        <dbReference type="EMBL" id="GAA6410886.1"/>
    </source>
</evidence>
<dbReference type="Pfam" id="PF00204">
    <property type="entry name" value="DNA_gyraseB"/>
    <property type="match status" value="1"/>
</dbReference>
<evidence type="ECO:0000256" key="3">
    <source>
        <dbReference type="ARBA" id="ARBA00022723"/>
    </source>
</evidence>
<keyword evidence="5 10" id="KW-0067">ATP-binding</keyword>
<dbReference type="CDD" id="cd03366">
    <property type="entry name" value="TOPRIM_TopoIIA_GyrB"/>
    <property type="match status" value="1"/>
</dbReference>
<dbReference type="EMBL" id="BAABYW010000002">
    <property type="protein sequence ID" value="GAA6410886.1"/>
    <property type="molecule type" value="Genomic_DNA"/>
</dbReference>
<dbReference type="CDD" id="cd00822">
    <property type="entry name" value="TopoII_Trans_DNA_gyrase"/>
    <property type="match status" value="1"/>
</dbReference>
<evidence type="ECO:0000313" key="14">
    <source>
        <dbReference type="Proteomes" id="UP001600943"/>
    </source>
</evidence>
<dbReference type="InterPro" id="IPR036890">
    <property type="entry name" value="HATPase_C_sf"/>
</dbReference>
<gene>
    <name evidence="13" type="primary">gyrB_2</name>
    <name evidence="10" type="synonym">gyrB</name>
    <name evidence="13" type="ORF">K040078D81_50030</name>
</gene>
<dbReference type="SMART" id="SM00433">
    <property type="entry name" value="TOP2c"/>
    <property type="match status" value="1"/>
</dbReference>
<keyword evidence="10" id="KW-0963">Cytoplasm</keyword>
<dbReference type="InterPro" id="IPR034160">
    <property type="entry name" value="TOPRIM_GyrB"/>
</dbReference>
<dbReference type="PROSITE" id="PS00177">
    <property type="entry name" value="TOPOISOMERASE_II"/>
    <property type="match status" value="1"/>
</dbReference>
<dbReference type="InterPro" id="IPR013506">
    <property type="entry name" value="Topo_IIA_bsu_dom2"/>
</dbReference>
<feature type="domain" description="Toprim" evidence="12">
    <location>
        <begin position="424"/>
        <end position="538"/>
    </location>
</feature>
<accession>A0ABQ0BHF8</accession>
<dbReference type="Gene3D" id="3.30.230.10">
    <property type="match status" value="1"/>
</dbReference>
<dbReference type="InterPro" id="IPR014721">
    <property type="entry name" value="Ribsml_uS5_D2-typ_fold_subgr"/>
</dbReference>
<dbReference type="EC" id="5.6.2.2" evidence="10"/>
<dbReference type="InterPro" id="IPR020568">
    <property type="entry name" value="Ribosomal_Su5_D2-typ_SF"/>
</dbReference>
<dbReference type="InterPro" id="IPR013760">
    <property type="entry name" value="Topo_IIA-like_dom_sf"/>
</dbReference>
<dbReference type="InterPro" id="IPR018522">
    <property type="entry name" value="TopoIIA_CS"/>
</dbReference>
<dbReference type="PROSITE" id="PS50880">
    <property type="entry name" value="TOPRIM"/>
    <property type="match status" value="1"/>
</dbReference>
<dbReference type="InterPro" id="IPR006171">
    <property type="entry name" value="TOPRIM_dom"/>
</dbReference>
<evidence type="ECO:0000256" key="7">
    <source>
        <dbReference type="ARBA" id="ARBA00023029"/>
    </source>
</evidence>
<comment type="cofactor">
    <cofactor evidence="10">
        <name>Mg(2+)</name>
        <dbReference type="ChEBI" id="CHEBI:18420"/>
    </cofactor>
    <cofactor evidence="10">
        <name>Mn(2+)</name>
        <dbReference type="ChEBI" id="CHEBI:29035"/>
    </cofactor>
    <cofactor evidence="10">
        <name>Ca(2+)</name>
        <dbReference type="ChEBI" id="CHEBI:29108"/>
    </cofactor>
    <text evidence="10">Binds two Mg(2+) per subunit. The magnesium ions form salt bridges with both the protein and the DNA. Can also accept other divalent metal cations, such as Mn(2+) or Ca(2+).</text>
</comment>
<feature type="binding site" evidence="10">
    <location>
        <position position="503"/>
    </location>
    <ligand>
        <name>Mg(2+)</name>
        <dbReference type="ChEBI" id="CHEBI:18420"/>
        <label>1</label>
        <note>catalytic</note>
    </ligand>
</feature>
<dbReference type="Pfam" id="PF01751">
    <property type="entry name" value="Toprim"/>
    <property type="match status" value="1"/>
</dbReference>
<reference evidence="13 14" key="1">
    <citation type="submission" date="2024-04" db="EMBL/GenBank/DDBJ databases">
        <title>Defined microbial consortia suppress multidrug-resistant proinflammatory Enterobacteriaceae via ecological control.</title>
        <authorList>
            <person name="Furuichi M."/>
            <person name="Kawaguchi T."/>
            <person name="Pust M."/>
            <person name="Yasuma K."/>
            <person name="Plichta D."/>
            <person name="Hasegawa N."/>
            <person name="Ohya T."/>
            <person name="Bhattarai S."/>
            <person name="Sasajima S."/>
            <person name="Aoto Y."/>
            <person name="Tuganbaev T."/>
            <person name="Yaginuma M."/>
            <person name="Ueda M."/>
            <person name="Okahashi N."/>
            <person name="Amafuji K."/>
            <person name="Kiridooshi Y."/>
            <person name="Sugita K."/>
            <person name="Strazar M."/>
            <person name="Skelly A."/>
            <person name="Suda W."/>
            <person name="Hattori M."/>
            <person name="Nakamoto N."/>
            <person name="Caballero S."/>
            <person name="Norman J."/>
            <person name="Olle B."/>
            <person name="Tanoue T."/>
            <person name="Arita M."/>
            <person name="Bucci V."/>
            <person name="Atarashi K."/>
            <person name="Xavier R."/>
            <person name="Honda K."/>
        </authorList>
    </citation>
    <scope>NUCLEOTIDE SEQUENCE [LARGE SCALE GENOMIC DNA]</scope>
    <source>
        <strain evidence="14">k04-0078-D8-1</strain>
    </source>
</reference>
<comment type="catalytic activity">
    <reaction evidence="1 10">
        <text>ATP-dependent breakage, passage and rejoining of double-stranded DNA.</text>
        <dbReference type="EC" id="5.6.2.2"/>
    </reaction>
</comment>
<keyword evidence="6 10" id="KW-0460">Magnesium</keyword>
<feature type="binding site" evidence="10">
    <location>
        <position position="503"/>
    </location>
    <ligand>
        <name>Mg(2+)</name>
        <dbReference type="ChEBI" id="CHEBI:18420"/>
        <label>2</label>
    </ligand>
</feature>
<comment type="function">
    <text evidence="10">A type II topoisomerase that negatively supercoils closed circular double-stranded (ds) DNA in an ATP-dependent manner to modulate DNA topology and maintain chromosomes in an underwound state. Negative supercoiling favors strand separation, and DNA replication, transcription, recombination and repair, all of which involve strand separation. Also able to catalyze the interconversion of other topological isomers of dsDNA rings, including catenanes and knotted rings. Type II topoisomerases break and join 2 DNA strands simultaneously in an ATP-dependent manner.</text>
</comment>
<evidence type="ECO:0000256" key="5">
    <source>
        <dbReference type="ARBA" id="ARBA00022840"/>
    </source>
</evidence>
<dbReference type="InterPro" id="IPR013759">
    <property type="entry name" value="Topo_IIA_B_C"/>
</dbReference>
<evidence type="ECO:0000256" key="9">
    <source>
        <dbReference type="ARBA" id="ARBA00023235"/>
    </source>
</evidence>
<feature type="site" description="Interaction with DNA" evidence="10">
    <location>
        <position position="455"/>
    </location>
</feature>
<dbReference type="SUPFAM" id="SSF56719">
    <property type="entry name" value="Type II DNA topoisomerase"/>
    <property type="match status" value="1"/>
</dbReference>
<dbReference type="RefSeq" id="WP_289070344.1">
    <property type="nucleotide sequence ID" value="NZ_BAABYW010000002.1"/>
</dbReference>
<evidence type="ECO:0000256" key="2">
    <source>
        <dbReference type="ARBA" id="ARBA00010708"/>
    </source>
</evidence>
<dbReference type="PANTHER" id="PTHR45866">
    <property type="entry name" value="DNA GYRASE/TOPOISOMERASE SUBUNIT B"/>
    <property type="match status" value="1"/>
</dbReference>
<dbReference type="InterPro" id="IPR000565">
    <property type="entry name" value="Topo_IIA_B"/>
</dbReference>
<evidence type="ECO:0000256" key="10">
    <source>
        <dbReference type="HAMAP-Rule" id="MF_01898"/>
    </source>
</evidence>
<keyword evidence="14" id="KW-1185">Reference proteome</keyword>
<comment type="subunit">
    <text evidence="10">Heterotetramer, composed of two GyrA and two GyrB chains. In the heterotetramer, GyrA contains the active site tyrosine that forms a transient covalent intermediate with DNA, while GyrB binds cofactors and catalyzes ATP hydrolysis.</text>
</comment>
<dbReference type="Pfam" id="PF00986">
    <property type="entry name" value="DNA_gyraseB_C"/>
    <property type="match status" value="1"/>
</dbReference>
<organism evidence="13 14">
    <name type="scientific">Blautia hominis</name>
    <dbReference type="NCBI Taxonomy" id="2025493"/>
    <lineage>
        <taxon>Bacteria</taxon>
        <taxon>Bacillati</taxon>
        <taxon>Bacillota</taxon>
        <taxon>Clostridia</taxon>
        <taxon>Lachnospirales</taxon>
        <taxon>Lachnospiraceae</taxon>
        <taxon>Blautia</taxon>
    </lineage>
</organism>
<evidence type="ECO:0000256" key="8">
    <source>
        <dbReference type="ARBA" id="ARBA00023125"/>
    </source>
</evidence>
<keyword evidence="4 10" id="KW-0547">Nucleotide-binding</keyword>
<evidence type="ECO:0000256" key="4">
    <source>
        <dbReference type="ARBA" id="ARBA00022741"/>
    </source>
</evidence>
<evidence type="ECO:0000256" key="11">
    <source>
        <dbReference type="SAM" id="Coils"/>
    </source>
</evidence>
<dbReference type="SMART" id="SM00387">
    <property type="entry name" value="HATPase_c"/>
    <property type="match status" value="1"/>
</dbReference>
<dbReference type="CDD" id="cd16928">
    <property type="entry name" value="HATPase_GyrB-like"/>
    <property type="match status" value="1"/>
</dbReference>
<dbReference type="PANTHER" id="PTHR45866:SF1">
    <property type="entry name" value="DNA GYRASE SUBUNIT B, MITOCHONDRIAL"/>
    <property type="match status" value="1"/>
</dbReference>
<feature type="binding site" evidence="10">
    <location>
        <position position="505"/>
    </location>
    <ligand>
        <name>Mg(2+)</name>
        <dbReference type="ChEBI" id="CHEBI:18420"/>
        <label>2</label>
    </ligand>
</feature>
<dbReference type="NCBIfam" id="NF004189">
    <property type="entry name" value="PRK05644.1"/>
    <property type="match status" value="1"/>
</dbReference>
<feature type="site" description="Interaction with DNA" evidence="10">
    <location>
        <position position="458"/>
    </location>
</feature>